<dbReference type="AlphaFoldDB" id="A0A8S8ZQ56"/>
<evidence type="ECO:0000256" key="1">
    <source>
        <dbReference type="SAM" id="MobiDB-lite"/>
    </source>
</evidence>
<comment type="caution">
    <text evidence="2">The sequence shown here is derived from an EMBL/GenBank/DDBJ whole genome shotgun (WGS) entry which is preliminary data.</text>
</comment>
<feature type="compositionally biased region" description="Acidic residues" evidence="1">
    <location>
        <begin position="203"/>
        <end position="213"/>
    </location>
</feature>
<dbReference type="Proteomes" id="UP000433876">
    <property type="component" value="Unassembled WGS sequence"/>
</dbReference>
<evidence type="ECO:0000313" key="2">
    <source>
        <dbReference type="EMBL" id="KAA8631036.1"/>
    </source>
</evidence>
<feature type="compositionally biased region" description="Low complexity" evidence="1">
    <location>
        <begin position="115"/>
        <end position="127"/>
    </location>
</feature>
<feature type="compositionally biased region" description="Polar residues" evidence="1">
    <location>
        <begin position="128"/>
        <end position="143"/>
    </location>
</feature>
<feature type="compositionally biased region" description="Polar residues" evidence="1">
    <location>
        <begin position="98"/>
        <end position="114"/>
    </location>
</feature>
<gene>
    <name evidence="2" type="ORF">SMACR_01973</name>
</gene>
<name>A0A8S8ZQ56_SORMA</name>
<sequence>MDAKICPDISPEEMDMLREIYIASQHNPEKLDEYRREYLAYQQRLQAQKGLSGGKQPTRPQSASPPIDPRSEFNKPEIHPSQHALEQAHFKPTYSPRHGSNTIFRGGTTSPSNTPAAARQRPAASSPVYRTQQFLPETPQTGGNHRRNRSGPIPRIILKVPKRTQQANEGISPVKRGFQGDLISSPRKVYGPMGGKSLKGPPVEEDSLVDIDD</sequence>
<evidence type="ECO:0000313" key="3">
    <source>
        <dbReference type="Proteomes" id="UP000433876"/>
    </source>
</evidence>
<reference evidence="2 3" key="1">
    <citation type="submission" date="2017-07" db="EMBL/GenBank/DDBJ databases">
        <title>Genome sequence of the Sordaria macrospora wild type strain R19027.</title>
        <authorList>
            <person name="Nowrousian M."/>
            <person name="Teichert I."/>
            <person name="Kueck U."/>
        </authorList>
    </citation>
    <scope>NUCLEOTIDE SEQUENCE [LARGE SCALE GENOMIC DNA]</scope>
    <source>
        <strain evidence="2 3">R19027</strain>
        <tissue evidence="2">Mycelium</tissue>
    </source>
</reference>
<dbReference type="VEuPathDB" id="FungiDB:SMAC_01973"/>
<dbReference type="EMBL" id="NMPR01000087">
    <property type="protein sequence ID" value="KAA8631036.1"/>
    <property type="molecule type" value="Genomic_DNA"/>
</dbReference>
<feature type="region of interest" description="Disordered" evidence="1">
    <location>
        <begin position="45"/>
        <end position="213"/>
    </location>
</feature>
<accession>A0A8S8ZQ56</accession>
<protein>
    <submittedName>
        <fullName evidence="2">Uncharacterized protein</fullName>
    </submittedName>
</protein>
<proteinExistence type="predicted"/>
<feature type="compositionally biased region" description="Basic and acidic residues" evidence="1">
    <location>
        <begin position="69"/>
        <end position="80"/>
    </location>
</feature>
<organism evidence="2 3">
    <name type="scientific">Sordaria macrospora</name>
    <dbReference type="NCBI Taxonomy" id="5147"/>
    <lineage>
        <taxon>Eukaryota</taxon>
        <taxon>Fungi</taxon>
        <taxon>Dikarya</taxon>
        <taxon>Ascomycota</taxon>
        <taxon>Pezizomycotina</taxon>
        <taxon>Sordariomycetes</taxon>
        <taxon>Sordariomycetidae</taxon>
        <taxon>Sordariales</taxon>
        <taxon>Sordariaceae</taxon>
        <taxon>Sordaria</taxon>
    </lineage>
</organism>